<dbReference type="SUPFAM" id="SSF48452">
    <property type="entry name" value="TPR-like"/>
    <property type="match status" value="2"/>
</dbReference>
<dbReference type="RefSeq" id="WP_145085278.1">
    <property type="nucleotide sequence ID" value="NZ_CP036274.1"/>
</dbReference>
<dbReference type="Gene3D" id="1.25.40.10">
    <property type="entry name" value="Tetratricopeptide repeat domain"/>
    <property type="match status" value="1"/>
</dbReference>
<feature type="signal peptide" evidence="2">
    <location>
        <begin position="1"/>
        <end position="19"/>
    </location>
</feature>
<dbReference type="OrthoDB" id="250713at2"/>
<dbReference type="EMBL" id="CP036274">
    <property type="protein sequence ID" value="QDU25776.1"/>
    <property type="molecule type" value="Genomic_DNA"/>
</dbReference>
<feature type="region of interest" description="Disordered" evidence="1">
    <location>
        <begin position="80"/>
        <end position="113"/>
    </location>
</feature>
<evidence type="ECO:0000313" key="4">
    <source>
        <dbReference type="Proteomes" id="UP000315017"/>
    </source>
</evidence>
<feature type="region of interest" description="Disordered" evidence="1">
    <location>
        <begin position="442"/>
        <end position="495"/>
    </location>
</feature>
<dbReference type="PROSITE" id="PS51257">
    <property type="entry name" value="PROKAR_LIPOPROTEIN"/>
    <property type="match status" value="1"/>
</dbReference>
<protein>
    <recommendedName>
        <fullName evidence="5">Tetratricopeptide repeat protein</fullName>
    </recommendedName>
</protein>
<keyword evidence="2" id="KW-0732">Signal</keyword>
<reference evidence="3 4" key="1">
    <citation type="submission" date="2019-02" db="EMBL/GenBank/DDBJ databases">
        <title>Deep-cultivation of Planctomycetes and their phenomic and genomic characterization uncovers novel biology.</title>
        <authorList>
            <person name="Wiegand S."/>
            <person name="Jogler M."/>
            <person name="Boedeker C."/>
            <person name="Pinto D."/>
            <person name="Vollmers J."/>
            <person name="Rivas-Marin E."/>
            <person name="Kohn T."/>
            <person name="Peeters S.H."/>
            <person name="Heuer A."/>
            <person name="Rast P."/>
            <person name="Oberbeckmann S."/>
            <person name="Bunk B."/>
            <person name="Jeske O."/>
            <person name="Meyerdierks A."/>
            <person name="Storesund J.E."/>
            <person name="Kallscheuer N."/>
            <person name="Luecker S."/>
            <person name="Lage O.M."/>
            <person name="Pohl T."/>
            <person name="Merkel B.J."/>
            <person name="Hornburger P."/>
            <person name="Mueller R.-W."/>
            <person name="Bruemmer F."/>
            <person name="Labrenz M."/>
            <person name="Spormann A.M."/>
            <person name="Op den Camp H."/>
            <person name="Overmann J."/>
            <person name="Amann R."/>
            <person name="Jetten M.S.M."/>
            <person name="Mascher T."/>
            <person name="Medema M.H."/>
            <person name="Devos D.P."/>
            <person name="Kaster A.-K."/>
            <person name="Ovreas L."/>
            <person name="Rohde M."/>
            <person name="Galperin M.Y."/>
            <person name="Jogler C."/>
        </authorList>
    </citation>
    <scope>NUCLEOTIDE SEQUENCE [LARGE SCALE GENOMIC DNA]</scope>
    <source>
        <strain evidence="3 4">ETA_A8</strain>
    </source>
</reference>
<keyword evidence="4" id="KW-1185">Reference proteome</keyword>
<dbReference type="Proteomes" id="UP000315017">
    <property type="component" value="Chromosome"/>
</dbReference>
<dbReference type="InterPro" id="IPR011990">
    <property type="entry name" value="TPR-like_helical_dom_sf"/>
</dbReference>
<feature type="compositionally biased region" description="Pro residues" evidence="1">
    <location>
        <begin position="443"/>
        <end position="452"/>
    </location>
</feature>
<evidence type="ECO:0000256" key="1">
    <source>
        <dbReference type="SAM" id="MobiDB-lite"/>
    </source>
</evidence>
<evidence type="ECO:0000313" key="3">
    <source>
        <dbReference type="EMBL" id="QDU25776.1"/>
    </source>
</evidence>
<gene>
    <name evidence="3" type="ORF">ETAA8_08470</name>
</gene>
<dbReference type="KEGG" id="aagg:ETAA8_08470"/>
<evidence type="ECO:0008006" key="5">
    <source>
        <dbReference type="Google" id="ProtNLM"/>
    </source>
</evidence>
<feature type="chain" id="PRO_5022126336" description="Tetratricopeptide repeat protein" evidence="2">
    <location>
        <begin position="20"/>
        <end position="495"/>
    </location>
</feature>
<organism evidence="3 4">
    <name type="scientific">Anatilimnocola aggregata</name>
    <dbReference type="NCBI Taxonomy" id="2528021"/>
    <lineage>
        <taxon>Bacteria</taxon>
        <taxon>Pseudomonadati</taxon>
        <taxon>Planctomycetota</taxon>
        <taxon>Planctomycetia</taxon>
        <taxon>Pirellulales</taxon>
        <taxon>Pirellulaceae</taxon>
        <taxon>Anatilimnocola</taxon>
    </lineage>
</organism>
<proteinExistence type="predicted"/>
<name>A0A517Y6D7_9BACT</name>
<dbReference type="AlphaFoldDB" id="A0A517Y6D7"/>
<accession>A0A517Y6D7</accession>
<sequence length="495" mass="52795" precursor="true">MSRFSRTAFLLACCTPAGLTLFGCGSSNNSKPHAQLAPVRPVAAALPPIREPQLLTVPSNIRPVAGDWMDSSPDAAFRYSERHQQSTGNELPPQRIVPPTESSSLSRAAVPTNDDVRSRLVVKQPAGPVNNPLPRQAGPYSQEMPQALTAPSAPAANPVANFTQPAVAPLQPEQPLPAFRPLQMPVSTQQPVQTIGPMRDRSGFRAVQERMAAMNKQAIDLANRGALFAAREDLLQSLRLAAQSLDAAEGTSGYTLALNQGLTALAEAEDFVQLGANATSTIQVDQVAAGHRTPVLHDTNVPEISPVIAMQRYYGFAGDRLTAAAGELPAAADSLFWLGKVHTGLARQSAQADRLQGPQAMVCFRAALTVTPQHYLAANELGVMLARYGQLQDAKRLLQQSVNTKSHAEGWQNLVIVHRRLNEAPLAQLAEQELIALTGRPAPAAPASPRPPVTWVDPKAFAASGKQTDSWETPIAPNSPAGPLANQPRGNGTRR</sequence>
<evidence type="ECO:0000256" key="2">
    <source>
        <dbReference type="SAM" id="SignalP"/>
    </source>
</evidence>